<keyword evidence="4" id="KW-1185">Reference proteome</keyword>
<evidence type="ECO:0000256" key="1">
    <source>
        <dbReference type="SAM" id="Phobius"/>
    </source>
</evidence>
<gene>
    <name evidence="3" type="ORF">EIL87_20645</name>
</gene>
<keyword evidence="1" id="KW-0812">Transmembrane</keyword>
<evidence type="ECO:0000313" key="4">
    <source>
        <dbReference type="Proteomes" id="UP000274515"/>
    </source>
</evidence>
<feature type="transmembrane region" description="Helical" evidence="1">
    <location>
        <begin position="75"/>
        <end position="95"/>
    </location>
</feature>
<dbReference type="InterPro" id="IPR041411">
    <property type="entry name" value="Ldi"/>
</dbReference>
<comment type="caution">
    <text evidence="3">The sequence shown here is derived from an EMBL/GenBank/DDBJ whole genome shotgun (WGS) entry which is preliminary data.</text>
</comment>
<feature type="domain" description="Linalool dehydratase/isomerase" evidence="2">
    <location>
        <begin position="230"/>
        <end position="506"/>
    </location>
</feature>
<proteinExistence type="predicted"/>
<keyword evidence="1" id="KW-1133">Transmembrane helix</keyword>
<name>A0A3R8Q088_9PSEU</name>
<accession>A0A3R8Q088</accession>
<dbReference type="Pfam" id="PF18566">
    <property type="entry name" value="Ldi"/>
    <property type="match status" value="1"/>
</dbReference>
<sequence length="645" mass="70932">MGRDSAGTTLPRPPGLRGPLTNRRLRRVSGLGLALVLIGLLPNLLGGPDWLRAAGLVPGFGVVFALPAAGWSVELWLWVLLHLVVLLAVVTGLRVGVQRAMTKGDYLALPAVVLTSMLVAAVLAAVHDGHGHAPQEWVPAAEVLAVLGVPTALLLRERRRGHAARLLGDERQRCLDTAERGEWCPSSDVPSDQADRARLARWAEALALQPSHEWNGFGGFDDEYLLPAMRYRIWAVFLLLATLRHTHAPACTGYRDDALRALVQRMTDRSVWSYWRRENRWGMLRGSPDPIGGPANVMYSGYLLLMLSAYRQATGDDSFDQPGALRFRWDDDTEFAYSHTDIAERVSANFQRSPLVLWPCEPGLVFPFCNAVALAGLRMYDTATGTRHAEALVPRFLQRLRTEFTAPDGDICTFQATRFGITARSARGITNTAQIAALLSPLDPDFAWRTWRLLLAEELLPGRYTRTDRAGSPAPTDADWGGGSNRANALAWSMFLARGRDESWFRALREAARALENPPGEQPPYRASVHANGVLGTGLLTDENAWRCMLLTPARHAGPRLAEAPWPDITVVTATTDGRSHHAVLHPGTDTAPRRHRLGYDHLVPNTTYTVRGATAPETTSNAHGRAVVEVDLQPHHHLHLTPNP</sequence>
<protein>
    <recommendedName>
        <fullName evidence="2">Linalool dehydratase/isomerase domain-containing protein</fullName>
    </recommendedName>
</protein>
<feature type="transmembrane region" description="Helical" evidence="1">
    <location>
        <begin position="50"/>
        <end position="69"/>
    </location>
</feature>
<dbReference type="AlphaFoldDB" id="A0A3R8Q088"/>
<evidence type="ECO:0000313" key="3">
    <source>
        <dbReference type="EMBL" id="RRO14162.1"/>
    </source>
</evidence>
<dbReference type="EMBL" id="RSAA01000020">
    <property type="protein sequence ID" value="RRO14162.1"/>
    <property type="molecule type" value="Genomic_DNA"/>
</dbReference>
<feature type="transmembrane region" description="Helical" evidence="1">
    <location>
        <begin position="28"/>
        <end position="45"/>
    </location>
</feature>
<organism evidence="3 4">
    <name type="scientific">Saccharopolyspora rhizosphaerae</name>
    <dbReference type="NCBI Taxonomy" id="2492662"/>
    <lineage>
        <taxon>Bacteria</taxon>
        <taxon>Bacillati</taxon>
        <taxon>Actinomycetota</taxon>
        <taxon>Actinomycetes</taxon>
        <taxon>Pseudonocardiales</taxon>
        <taxon>Pseudonocardiaceae</taxon>
        <taxon>Saccharopolyspora</taxon>
    </lineage>
</organism>
<reference evidence="3 4" key="1">
    <citation type="submission" date="2018-11" db="EMBL/GenBank/DDBJ databases">
        <title>Saccharopolyspora rhizosphaerae sp. nov., an actinomycete isolated from rhizosphere soil in Thailand.</title>
        <authorList>
            <person name="Intra B."/>
            <person name="Euanorasetr J."/>
            <person name="Take A."/>
            <person name="Inahashi Y."/>
            <person name="Mori M."/>
            <person name="Panbangred W."/>
            <person name="Matsumoto A."/>
        </authorList>
    </citation>
    <scope>NUCLEOTIDE SEQUENCE [LARGE SCALE GENOMIC DNA]</scope>
    <source>
        <strain evidence="3 4">H219</strain>
    </source>
</reference>
<dbReference type="Proteomes" id="UP000274515">
    <property type="component" value="Unassembled WGS sequence"/>
</dbReference>
<evidence type="ECO:0000259" key="2">
    <source>
        <dbReference type="Pfam" id="PF18566"/>
    </source>
</evidence>
<feature type="transmembrane region" description="Helical" evidence="1">
    <location>
        <begin position="107"/>
        <end position="125"/>
    </location>
</feature>
<keyword evidence="1" id="KW-0472">Membrane</keyword>